<gene>
    <name evidence="1" type="ORF">SAMN03080615_02353</name>
</gene>
<reference evidence="2" key="1">
    <citation type="submission" date="2016-10" db="EMBL/GenBank/DDBJ databases">
        <authorList>
            <person name="Varghese N."/>
            <person name="Submissions S."/>
        </authorList>
    </citation>
    <scope>NUCLEOTIDE SEQUENCE [LARGE SCALE GENOMIC DNA]</scope>
    <source>
        <strain evidence="2">DSM 18887</strain>
    </source>
</reference>
<dbReference type="AlphaFoldDB" id="A0A1H9I0Q6"/>
<sequence>MRIAYLATADARGHLMRAQLLTHALQARGVKVQLITTSDEGQRFLAGFGLAATVLSRHYSVQFDTQQNMLRGATDANVAGYIFHPKRMARDIWKLRQVFRDNDLVLNDSFHPALLFMGCLPVWRHKVVHIYGASLRQALETNFNGRIPVAVARLYSAVVAWQISRAGARLEHHFAYPSMAEHNGDCFRLPTPVAVVKPGRDQPDQGRMHIAGYLNPHFCDSALAAALEQGISDAGGIAHLVGEGMAHRPGWLARDTDWVSQAARSSLIISAPGMAALSIARVYDKPIILVLTDQPEQQRNAARAAELGLRHRIVVWDGDSQAFADSIDQACRALSSATELTPSHLSAAHGYDRAIDRLEIWLELLTSLVKPASP</sequence>
<dbReference type="EMBL" id="FOGB01000006">
    <property type="protein sequence ID" value="SEQ68186.1"/>
    <property type="molecule type" value="Genomic_DNA"/>
</dbReference>
<organism evidence="1 2">
    <name type="scientific">Amphritea atlantica</name>
    <dbReference type="NCBI Taxonomy" id="355243"/>
    <lineage>
        <taxon>Bacteria</taxon>
        <taxon>Pseudomonadati</taxon>
        <taxon>Pseudomonadota</taxon>
        <taxon>Gammaproteobacteria</taxon>
        <taxon>Oceanospirillales</taxon>
        <taxon>Oceanospirillaceae</taxon>
        <taxon>Amphritea</taxon>
    </lineage>
</organism>
<dbReference type="SUPFAM" id="SSF53756">
    <property type="entry name" value="UDP-Glycosyltransferase/glycogen phosphorylase"/>
    <property type="match status" value="1"/>
</dbReference>
<name>A0A1H9I0Q6_9GAMM</name>
<dbReference type="STRING" id="355243.SAMN03080615_02353"/>
<evidence type="ECO:0008006" key="3">
    <source>
        <dbReference type="Google" id="ProtNLM"/>
    </source>
</evidence>
<evidence type="ECO:0000313" key="1">
    <source>
        <dbReference type="EMBL" id="SEQ68186.1"/>
    </source>
</evidence>
<protein>
    <recommendedName>
        <fullName evidence="3">UDP:flavonoid glycosyltransferase YjiC, YdhE family</fullName>
    </recommendedName>
</protein>
<evidence type="ECO:0000313" key="2">
    <source>
        <dbReference type="Proteomes" id="UP000198749"/>
    </source>
</evidence>
<dbReference type="Proteomes" id="UP000198749">
    <property type="component" value="Unassembled WGS sequence"/>
</dbReference>
<dbReference type="RefSeq" id="WP_091358255.1">
    <property type="nucleotide sequence ID" value="NZ_AP025284.1"/>
</dbReference>
<accession>A0A1H9I0Q6</accession>
<dbReference type="OrthoDB" id="8678604at2"/>
<keyword evidence="2" id="KW-1185">Reference proteome</keyword>
<proteinExistence type="predicted"/>